<proteinExistence type="predicted"/>
<keyword evidence="3" id="KW-1185">Reference proteome</keyword>
<name>A0A8C3T576_CHESE</name>
<dbReference type="InterPro" id="IPR036390">
    <property type="entry name" value="WH_DNA-bd_sf"/>
</dbReference>
<accession>A0A8C3T576</accession>
<dbReference type="AlphaFoldDB" id="A0A8C3T576"/>
<sequence length="502" mass="58237">MYPFLSSLCNAGCNCLLLQRQYLDWYFDTVIIGAGTRGAAAPPGSSGPFQATRLWNGIIHALQNQVEIKRRRQHLKTYRNCFTGSNAVDVVLSYLMHSMYLSSNDLSRLKGVRLCQALMDHKVFEPVGPKLFKNERELEFQDTSNSLYRFLVSHLSPLSLKRKGYIENLSPEEILELTAKKISRLVMQMYIFKESLKCGNFDFWFIFSIFLFVLPVIDDVWKQQTLLRLLQLIDVPILENILESPNKRKNDHLGKEEDLIISNTFLDREVICSLNLLDKWLCAAVECLEYFPDQLVVTVGQQLLQISNEPSHLNMHKKILFDVIAKHYNQVRDPLFTNHDLDIHLGIVELIENGKTAQALEASQLYLRLLVPNIQEELRRLLIFMVVASEPEGYKLQKQFDNRSVIIKTFTKAILQNKGLSKTQTEQLIQLLMKNHTELFKVFPSHLTNFDRVILDVNCQKAALYECAFLYLSWQLIKAPQFCRTRKCSRLIQFFWTTGEIF</sequence>
<dbReference type="Proteomes" id="UP000694403">
    <property type="component" value="Unplaced"/>
</dbReference>
<organism evidence="2 3">
    <name type="scientific">Chelydra serpentina</name>
    <name type="common">Snapping turtle</name>
    <name type="synonym">Testudo serpentina</name>
    <dbReference type="NCBI Taxonomy" id="8475"/>
    <lineage>
        <taxon>Eukaryota</taxon>
        <taxon>Metazoa</taxon>
        <taxon>Chordata</taxon>
        <taxon>Craniata</taxon>
        <taxon>Vertebrata</taxon>
        <taxon>Euteleostomi</taxon>
        <taxon>Archelosauria</taxon>
        <taxon>Testudinata</taxon>
        <taxon>Testudines</taxon>
        <taxon>Cryptodira</taxon>
        <taxon>Durocryptodira</taxon>
        <taxon>Americhelydia</taxon>
        <taxon>Chelydroidea</taxon>
        <taxon>Chelydridae</taxon>
        <taxon>Chelydra</taxon>
    </lineage>
</organism>
<dbReference type="SMART" id="SM00049">
    <property type="entry name" value="DEP"/>
    <property type="match status" value="1"/>
</dbReference>
<dbReference type="PROSITE" id="PS50186">
    <property type="entry name" value="DEP"/>
    <property type="match status" value="1"/>
</dbReference>
<dbReference type="PANTHER" id="PTHR16206:SF10">
    <property type="entry name" value="DEP DOMAIN-CONTAINING PROTEIN 4"/>
    <property type="match status" value="1"/>
</dbReference>
<dbReference type="CDD" id="cd04446">
    <property type="entry name" value="DEP_DEPDC4"/>
    <property type="match status" value="1"/>
</dbReference>
<dbReference type="PANTHER" id="PTHR16206">
    <property type="entry name" value="DEP DOMAIN-CONTAINING"/>
    <property type="match status" value="1"/>
</dbReference>
<dbReference type="InterPro" id="IPR036388">
    <property type="entry name" value="WH-like_DNA-bd_sf"/>
</dbReference>
<feature type="domain" description="DEP" evidence="1">
    <location>
        <begin position="62"/>
        <end position="152"/>
    </location>
</feature>
<dbReference type="Ensembl" id="ENSCSRT00000024708.1">
    <property type="protein sequence ID" value="ENSCSRP00000023681.1"/>
    <property type="gene ID" value="ENSCSRG00000017770.1"/>
</dbReference>
<evidence type="ECO:0000313" key="3">
    <source>
        <dbReference type="Proteomes" id="UP000694403"/>
    </source>
</evidence>
<dbReference type="Gene3D" id="1.10.10.10">
    <property type="entry name" value="Winged helix-like DNA-binding domain superfamily/Winged helix DNA-binding domain"/>
    <property type="match status" value="1"/>
</dbReference>
<reference evidence="2" key="1">
    <citation type="submission" date="2025-08" db="UniProtKB">
        <authorList>
            <consortium name="Ensembl"/>
        </authorList>
    </citation>
    <scope>IDENTIFICATION</scope>
</reference>
<dbReference type="CDD" id="cd04405">
    <property type="entry name" value="RhoGAP_BRCC3-like"/>
    <property type="match status" value="1"/>
</dbReference>
<dbReference type="Pfam" id="PF00610">
    <property type="entry name" value="DEP"/>
    <property type="match status" value="1"/>
</dbReference>
<reference evidence="2" key="2">
    <citation type="submission" date="2025-09" db="UniProtKB">
        <authorList>
            <consortium name="Ensembl"/>
        </authorList>
    </citation>
    <scope>IDENTIFICATION</scope>
</reference>
<dbReference type="GO" id="GO:0035556">
    <property type="term" value="P:intracellular signal transduction"/>
    <property type="evidence" value="ECO:0007669"/>
    <property type="project" value="InterPro"/>
</dbReference>
<evidence type="ECO:0000313" key="2">
    <source>
        <dbReference type="Ensembl" id="ENSCSRP00000023681.1"/>
    </source>
</evidence>
<protein>
    <submittedName>
        <fullName evidence="2">DEP domain containing 4</fullName>
    </submittedName>
</protein>
<evidence type="ECO:0000259" key="1">
    <source>
        <dbReference type="PROSITE" id="PS50186"/>
    </source>
</evidence>
<dbReference type="InterPro" id="IPR000591">
    <property type="entry name" value="DEP_dom"/>
</dbReference>
<dbReference type="SUPFAM" id="SSF46785">
    <property type="entry name" value="Winged helix' DNA-binding domain"/>
    <property type="match status" value="1"/>
</dbReference>